<feature type="region of interest" description="Disordered" evidence="1">
    <location>
        <begin position="1"/>
        <end position="39"/>
    </location>
</feature>
<evidence type="ECO:0000256" key="1">
    <source>
        <dbReference type="SAM" id="MobiDB-lite"/>
    </source>
</evidence>
<gene>
    <name evidence="2" type="ORF">AFUS01_LOCUS23346</name>
</gene>
<dbReference type="OrthoDB" id="6617931at2759"/>
<organism evidence="2 3">
    <name type="scientific">Allacma fusca</name>
    <dbReference type="NCBI Taxonomy" id="39272"/>
    <lineage>
        <taxon>Eukaryota</taxon>
        <taxon>Metazoa</taxon>
        <taxon>Ecdysozoa</taxon>
        <taxon>Arthropoda</taxon>
        <taxon>Hexapoda</taxon>
        <taxon>Collembola</taxon>
        <taxon>Symphypleona</taxon>
        <taxon>Sminthuridae</taxon>
        <taxon>Allacma</taxon>
    </lineage>
</organism>
<evidence type="ECO:0000313" key="2">
    <source>
        <dbReference type="EMBL" id="CAG7734989.1"/>
    </source>
</evidence>
<feature type="compositionally biased region" description="Basic and acidic residues" evidence="1">
    <location>
        <begin position="12"/>
        <end position="27"/>
    </location>
</feature>
<comment type="caution">
    <text evidence="2">The sequence shown here is derived from an EMBL/GenBank/DDBJ whole genome shotgun (WGS) entry which is preliminary data.</text>
</comment>
<evidence type="ECO:0000313" key="3">
    <source>
        <dbReference type="Proteomes" id="UP000708208"/>
    </source>
</evidence>
<reference evidence="2" key="1">
    <citation type="submission" date="2021-06" db="EMBL/GenBank/DDBJ databases">
        <authorList>
            <person name="Hodson N. C."/>
            <person name="Mongue J. A."/>
            <person name="Jaron S. K."/>
        </authorList>
    </citation>
    <scope>NUCLEOTIDE SEQUENCE</scope>
</reference>
<accession>A0A8J2P8G2</accession>
<sequence>MDEYANEGGVSSEKDNSRSDGSSREHDEELLDDGSFNQV</sequence>
<feature type="non-terminal residue" evidence="2">
    <location>
        <position position="39"/>
    </location>
</feature>
<protein>
    <submittedName>
        <fullName evidence="2">Uncharacterized protein</fullName>
    </submittedName>
</protein>
<dbReference type="EMBL" id="CAJVCH010280196">
    <property type="protein sequence ID" value="CAG7734989.1"/>
    <property type="molecule type" value="Genomic_DNA"/>
</dbReference>
<keyword evidence="3" id="KW-1185">Reference proteome</keyword>
<dbReference type="Proteomes" id="UP000708208">
    <property type="component" value="Unassembled WGS sequence"/>
</dbReference>
<name>A0A8J2P8G2_9HEXA</name>
<proteinExistence type="predicted"/>
<dbReference type="AlphaFoldDB" id="A0A8J2P8G2"/>